<feature type="compositionally biased region" description="Low complexity" evidence="1">
    <location>
        <begin position="55"/>
        <end position="73"/>
    </location>
</feature>
<name>A0A9W8TNP3_9PEZI</name>
<feature type="region of interest" description="Disordered" evidence="1">
    <location>
        <begin position="144"/>
        <end position="289"/>
    </location>
</feature>
<feature type="compositionally biased region" description="Polar residues" evidence="1">
    <location>
        <begin position="145"/>
        <end position="158"/>
    </location>
</feature>
<evidence type="ECO:0000313" key="3">
    <source>
        <dbReference type="Proteomes" id="UP001148614"/>
    </source>
</evidence>
<accession>A0A9W8TNP3</accession>
<dbReference type="VEuPathDB" id="FungiDB:F4678DRAFT_56776"/>
<reference evidence="2" key="1">
    <citation type="submission" date="2022-07" db="EMBL/GenBank/DDBJ databases">
        <title>Genome Sequence of Xylaria arbuscula.</title>
        <authorList>
            <person name="Buettner E."/>
        </authorList>
    </citation>
    <scope>NUCLEOTIDE SEQUENCE</scope>
    <source>
        <strain evidence="2">VT107</strain>
    </source>
</reference>
<feature type="compositionally biased region" description="Basic and acidic residues" evidence="1">
    <location>
        <begin position="263"/>
        <end position="272"/>
    </location>
</feature>
<keyword evidence="3" id="KW-1185">Reference proteome</keyword>
<comment type="caution">
    <text evidence="2">The sequence shown here is derived from an EMBL/GenBank/DDBJ whole genome shotgun (WGS) entry which is preliminary data.</text>
</comment>
<protein>
    <recommendedName>
        <fullName evidence="4">C2H2-type domain-containing protein</fullName>
    </recommendedName>
</protein>
<feature type="region of interest" description="Disordered" evidence="1">
    <location>
        <begin position="53"/>
        <end position="102"/>
    </location>
</feature>
<dbReference type="Proteomes" id="UP001148614">
    <property type="component" value="Unassembled WGS sequence"/>
</dbReference>
<dbReference type="EMBL" id="JANPWZ010000337">
    <property type="protein sequence ID" value="KAJ3577613.1"/>
    <property type="molecule type" value="Genomic_DNA"/>
</dbReference>
<sequence length="358" mass="40197">MDPEIKRSVSPTSTVGSWTVGRYLTDKKSSYILYQTAEPATSTITPFATAHFQRPGSPSYTNSSSTCSSGLSPPREPDYYHIHSPHSPPDMPPLPQFDDDWSTQPQLYEFTGLADACVSLGDVHPMQDIPLSFYDDGAPRFSCPIRTSSMSSENSNQGYRVWPEDEVPQPLRSSSLDTPIIKEEGSIPDAARDHEFQEADTDESRDEPRSPYLKTEPIEDGEVARFDEGDEDYGPRQQSKNEFVKSARTSRTYKRCSSSHSSSDAKRTKTAMEEPLLVRPGPKPSIHGTKGQYNCPDCLKVSFKDRLGLENHIKKQHTRPFTCIFEFAGCRSTCQTNLVHPRDLRMQRADAMMARVTQ</sequence>
<evidence type="ECO:0000256" key="1">
    <source>
        <dbReference type="SAM" id="MobiDB-lite"/>
    </source>
</evidence>
<dbReference type="AlphaFoldDB" id="A0A9W8TNP3"/>
<proteinExistence type="predicted"/>
<organism evidence="2 3">
    <name type="scientific">Xylaria arbuscula</name>
    <dbReference type="NCBI Taxonomy" id="114810"/>
    <lineage>
        <taxon>Eukaryota</taxon>
        <taxon>Fungi</taxon>
        <taxon>Dikarya</taxon>
        <taxon>Ascomycota</taxon>
        <taxon>Pezizomycotina</taxon>
        <taxon>Sordariomycetes</taxon>
        <taxon>Xylariomycetidae</taxon>
        <taxon>Xylariales</taxon>
        <taxon>Xylariaceae</taxon>
        <taxon>Xylaria</taxon>
    </lineage>
</organism>
<evidence type="ECO:0008006" key="4">
    <source>
        <dbReference type="Google" id="ProtNLM"/>
    </source>
</evidence>
<gene>
    <name evidence="2" type="ORF">NPX13_g2954</name>
</gene>
<evidence type="ECO:0000313" key="2">
    <source>
        <dbReference type="EMBL" id="KAJ3577613.1"/>
    </source>
</evidence>
<feature type="compositionally biased region" description="Polar residues" evidence="1">
    <location>
        <begin position="236"/>
        <end position="262"/>
    </location>
</feature>
<feature type="compositionally biased region" description="Pro residues" evidence="1">
    <location>
        <begin position="86"/>
        <end position="95"/>
    </location>
</feature>
<feature type="compositionally biased region" description="Basic and acidic residues" evidence="1">
    <location>
        <begin position="180"/>
        <end position="197"/>
    </location>
</feature>